<keyword evidence="3" id="KW-1185">Reference proteome</keyword>
<accession>A0ABT9NT77</accession>
<gene>
    <name evidence="2" type="ORF">J2S59_003203</name>
</gene>
<dbReference type="EMBL" id="JAUSQM010000001">
    <property type="protein sequence ID" value="MDP9823394.1"/>
    <property type="molecule type" value="Genomic_DNA"/>
</dbReference>
<sequence length="188" mass="19903">MHLRLKLATVAFATGALVATLAPAPAPSVTVTPSSPAVPSSTSAVTLVSTSSTPTKPRAVRVAVKALAGVQKSKLRRQKPKQTKRWKKRAARAINASLHRRIAPKDGYHAVASFWFCAIALARFVAEYAVPIAKVASVARQAFRIFRTVAEIVEAIRSGTFAKMLGPDAAEVMGAVLGAGDFLNECIL</sequence>
<comment type="caution">
    <text evidence="2">The sequence shown here is derived from an EMBL/GenBank/DDBJ whole genome shotgun (WGS) entry which is preliminary data.</text>
</comment>
<feature type="signal peptide" evidence="1">
    <location>
        <begin position="1"/>
        <end position="24"/>
    </location>
</feature>
<dbReference type="RefSeq" id="WP_068116926.1">
    <property type="nucleotide sequence ID" value="NZ_JAUSQM010000001.1"/>
</dbReference>
<evidence type="ECO:0000313" key="3">
    <source>
        <dbReference type="Proteomes" id="UP001240447"/>
    </source>
</evidence>
<keyword evidence="1" id="KW-0732">Signal</keyword>
<organism evidence="2 3">
    <name type="scientific">Nocardioides massiliensis</name>
    <dbReference type="NCBI Taxonomy" id="1325935"/>
    <lineage>
        <taxon>Bacteria</taxon>
        <taxon>Bacillati</taxon>
        <taxon>Actinomycetota</taxon>
        <taxon>Actinomycetes</taxon>
        <taxon>Propionibacteriales</taxon>
        <taxon>Nocardioidaceae</taxon>
        <taxon>Nocardioides</taxon>
    </lineage>
</organism>
<evidence type="ECO:0000313" key="2">
    <source>
        <dbReference type="EMBL" id="MDP9823394.1"/>
    </source>
</evidence>
<dbReference type="Proteomes" id="UP001240447">
    <property type="component" value="Unassembled WGS sequence"/>
</dbReference>
<reference evidence="2 3" key="1">
    <citation type="submission" date="2023-07" db="EMBL/GenBank/DDBJ databases">
        <title>Sequencing the genomes of 1000 actinobacteria strains.</title>
        <authorList>
            <person name="Klenk H.-P."/>
        </authorList>
    </citation>
    <scope>NUCLEOTIDE SEQUENCE [LARGE SCALE GENOMIC DNA]</scope>
    <source>
        <strain evidence="2 3">GD13</strain>
    </source>
</reference>
<evidence type="ECO:0000256" key="1">
    <source>
        <dbReference type="SAM" id="SignalP"/>
    </source>
</evidence>
<proteinExistence type="predicted"/>
<protein>
    <submittedName>
        <fullName evidence="2">Uncharacterized protein</fullName>
    </submittedName>
</protein>
<name>A0ABT9NT77_9ACTN</name>
<feature type="chain" id="PRO_5045762686" evidence="1">
    <location>
        <begin position="25"/>
        <end position="188"/>
    </location>
</feature>